<proteinExistence type="predicted"/>
<organism evidence="1 2">
    <name type="scientific">Stylosanthes scabra</name>
    <dbReference type="NCBI Taxonomy" id="79078"/>
    <lineage>
        <taxon>Eukaryota</taxon>
        <taxon>Viridiplantae</taxon>
        <taxon>Streptophyta</taxon>
        <taxon>Embryophyta</taxon>
        <taxon>Tracheophyta</taxon>
        <taxon>Spermatophyta</taxon>
        <taxon>Magnoliopsida</taxon>
        <taxon>eudicotyledons</taxon>
        <taxon>Gunneridae</taxon>
        <taxon>Pentapetalae</taxon>
        <taxon>rosids</taxon>
        <taxon>fabids</taxon>
        <taxon>Fabales</taxon>
        <taxon>Fabaceae</taxon>
        <taxon>Papilionoideae</taxon>
        <taxon>50 kb inversion clade</taxon>
        <taxon>dalbergioids sensu lato</taxon>
        <taxon>Dalbergieae</taxon>
        <taxon>Pterocarpus clade</taxon>
        <taxon>Stylosanthes</taxon>
    </lineage>
</organism>
<dbReference type="EMBL" id="JASCZI010121821">
    <property type="protein sequence ID" value="MED6163040.1"/>
    <property type="molecule type" value="Genomic_DNA"/>
</dbReference>
<accession>A0ABU6URY3</accession>
<gene>
    <name evidence="1" type="ORF">PIB30_076197</name>
</gene>
<protein>
    <submittedName>
        <fullName evidence="1">Uncharacterized protein</fullName>
    </submittedName>
</protein>
<dbReference type="Proteomes" id="UP001341840">
    <property type="component" value="Unassembled WGS sequence"/>
</dbReference>
<evidence type="ECO:0000313" key="1">
    <source>
        <dbReference type="EMBL" id="MED6163040.1"/>
    </source>
</evidence>
<sequence>MLDYSLLCKEPHSALLYFISVSHDSCDVARSKAMMTNVFVDRGRCNAIFLIGVETGGVAYSGFNRGGRCDTGAAAVRRV</sequence>
<keyword evidence="2" id="KW-1185">Reference proteome</keyword>
<name>A0ABU6URY3_9FABA</name>
<reference evidence="1 2" key="1">
    <citation type="journal article" date="2023" name="Plants (Basel)">
        <title>Bridging the Gap: Combining Genomics and Transcriptomics Approaches to Understand Stylosanthes scabra, an Orphan Legume from the Brazilian Caatinga.</title>
        <authorList>
            <person name="Ferreira-Neto J.R.C."/>
            <person name="da Silva M.D."/>
            <person name="Binneck E."/>
            <person name="de Melo N.F."/>
            <person name="da Silva R.H."/>
            <person name="de Melo A.L.T.M."/>
            <person name="Pandolfi V."/>
            <person name="Bustamante F.O."/>
            <person name="Brasileiro-Vidal A.C."/>
            <person name="Benko-Iseppon A.M."/>
        </authorList>
    </citation>
    <scope>NUCLEOTIDE SEQUENCE [LARGE SCALE GENOMIC DNA]</scope>
    <source>
        <tissue evidence="1">Leaves</tissue>
    </source>
</reference>
<comment type="caution">
    <text evidence="1">The sequence shown here is derived from an EMBL/GenBank/DDBJ whole genome shotgun (WGS) entry which is preliminary data.</text>
</comment>
<evidence type="ECO:0000313" key="2">
    <source>
        <dbReference type="Proteomes" id="UP001341840"/>
    </source>
</evidence>